<reference evidence="3 4" key="1">
    <citation type="submission" date="2015-07" db="EMBL/GenBank/DDBJ databases">
        <title>The genome of Dufourea novaeangliae.</title>
        <authorList>
            <person name="Pan H."/>
            <person name="Kapheim K."/>
        </authorList>
    </citation>
    <scope>NUCLEOTIDE SEQUENCE [LARGE SCALE GENOMIC DNA]</scope>
    <source>
        <strain evidence="3">0120121106</strain>
        <tissue evidence="3">Whole body</tissue>
    </source>
</reference>
<protein>
    <recommendedName>
        <fullName evidence="5">Tumor protein p53-inducible protein 13</fullName>
    </recommendedName>
</protein>
<dbReference type="OMA" id="PAKCLNE"/>
<evidence type="ECO:0000313" key="3">
    <source>
        <dbReference type="EMBL" id="KZC06978.1"/>
    </source>
</evidence>
<feature type="region of interest" description="Disordered" evidence="1">
    <location>
        <begin position="56"/>
        <end position="75"/>
    </location>
</feature>
<accession>A0A154P708</accession>
<dbReference type="STRING" id="178035.A0A154P708"/>
<evidence type="ECO:0008006" key="5">
    <source>
        <dbReference type="Google" id="ProtNLM"/>
    </source>
</evidence>
<feature type="signal peptide" evidence="2">
    <location>
        <begin position="1"/>
        <end position="22"/>
    </location>
</feature>
<evidence type="ECO:0000256" key="2">
    <source>
        <dbReference type="SAM" id="SignalP"/>
    </source>
</evidence>
<keyword evidence="2" id="KW-0732">Signal</keyword>
<dbReference type="AlphaFoldDB" id="A0A154P708"/>
<name>A0A154P708_DUFNO</name>
<keyword evidence="4" id="KW-1185">Reference proteome</keyword>
<sequence>MNAQVALILLICECVATSVANGQYIGDDYNEENLQGENVGFDRLSLLQKYGYNNRENRRNANNASDSWNGRWMPDRPGEPIPPPKIFPKTEIFASGSIHEIPMGQPSVNCDDARTNLTVDWNGSPADYTCYYEKLRPNKETIPHLYCEHIPMTYVARHKCMYEKIEYDTDIPLYGPHRPLWPVYGEYRFLPKQRWIHSMEHGAIVALYHPCANPLEVKRLKSLVTSCLRRHIISPYNLLDHDRPLALLAWGCRLTMSYVNPDVVIGFIREHALQGPEDIPSDGDFEEGLVHAAETVSDHLDTNLCPSVVRD</sequence>
<dbReference type="PANTHER" id="PTHR34179:SF1">
    <property type="entry name" value="TUMOR PROTEIN P53-INDUCIBLE PROTEIN 13"/>
    <property type="match status" value="1"/>
</dbReference>
<dbReference type="GO" id="GO:0005737">
    <property type="term" value="C:cytoplasm"/>
    <property type="evidence" value="ECO:0007669"/>
    <property type="project" value="TreeGrafter"/>
</dbReference>
<evidence type="ECO:0000256" key="1">
    <source>
        <dbReference type="SAM" id="MobiDB-lite"/>
    </source>
</evidence>
<evidence type="ECO:0000313" key="4">
    <source>
        <dbReference type="Proteomes" id="UP000076502"/>
    </source>
</evidence>
<feature type="chain" id="PRO_5007599305" description="Tumor protein p53-inducible protein 13" evidence="2">
    <location>
        <begin position="23"/>
        <end position="311"/>
    </location>
</feature>
<dbReference type="OrthoDB" id="5960270at2759"/>
<proteinExistence type="predicted"/>
<dbReference type="Pfam" id="PF11303">
    <property type="entry name" value="DUF3105"/>
    <property type="match status" value="1"/>
</dbReference>
<organism evidence="3 4">
    <name type="scientific">Dufourea novaeangliae</name>
    <name type="common">Sweat bee</name>
    <dbReference type="NCBI Taxonomy" id="178035"/>
    <lineage>
        <taxon>Eukaryota</taxon>
        <taxon>Metazoa</taxon>
        <taxon>Ecdysozoa</taxon>
        <taxon>Arthropoda</taxon>
        <taxon>Hexapoda</taxon>
        <taxon>Insecta</taxon>
        <taxon>Pterygota</taxon>
        <taxon>Neoptera</taxon>
        <taxon>Endopterygota</taxon>
        <taxon>Hymenoptera</taxon>
        <taxon>Apocrita</taxon>
        <taxon>Aculeata</taxon>
        <taxon>Apoidea</taxon>
        <taxon>Anthophila</taxon>
        <taxon>Halictidae</taxon>
        <taxon>Rophitinae</taxon>
        <taxon>Dufourea</taxon>
    </lineage>
</organism>
<gene>
    <name evidence="3" type="ORF">WN55_08215</name>
</gene>
<dbReference type="PANTHER" id="PTHR34179">
    <property type="entry name" value="TUMOR PROTEIN P53-INDUCIBLE PROTEIN 13"/>
    <property type="match status" value="1"/>
</dbReference>
<dbReference type="Proteomes" id="UP000076502">
    <property type="component" value="Unassembled WGS sequence"/>
</dbReference>
<dbReference type="EMBL" id="KQ434819">
    <property type="protein sequence ID" value="KZC06978.1"/>
    <property type="molecule type" value="Genomic_DNA"/>
</dbReference>
<dbReference type="InterPro" id="IPR021454">
    <property type="entry name" value="DUF3105"/>
</dbReference>